<organism evidence="1">
    <name type="scientific">Tanacetum cinerariifolium</name>
    <name type="common">Dalmatian daisy</name>
    <name type="synonym">Chrysanthemum cinerariifolium</name>
    <dbReference type="NCBI Taxonomy" id="118510"/>
    <lineage>
        <taxon>Eukaryota</taxon>
        <taxon>Viridiplantae</taxon>
        <taxon>Streptophyta</taxon>
        <taxon>Embryophyta</taxon>
        <taxon>Tracheophyta</taxon>
        <taxon>Spermatophyta</taxon>
        <taxon>Magnoliopsida</taxon>
        <taxon>eudicotyledons</taxon>
        <taxon>Gunneridae</taxon>
        <taxon>Pentapetalae</taxon>
        <taxon>asterids</taxon>
        <taxon>campanulids</taxon>
        <taxon>Asterales</taxon>
        <taxon>Asteraceae</taxon>
        <taxon>Asteroideae</taxon>
        <taxon>Anthemideae</taxon>
        <taxon>Anthemidinae</taxon>
        <taxon>Tanacetum</taxon>
    </lineage>
</organism>
<proteinExistence type="predicted"/>
<name>A0A6L2JP02_TANCI</name>
<gene>
    <name evidence="1" type="ORF">Tci_010664</name>
</gene>
<reference evidence="1" key="1">
    <citation type="journal article" date="2019" name="Sci. Rep.">
        <title>Draft genome of Tanacetum cinerariifolium, the natural source of mosquito coil.</title>
        <authorList>
            <person name="Yamashiro T."/>
            <person name="Shiraishi A."/>
            <person name="Satake H."/>
            <person name="Nakayama K."/>
        </authorList>
    </citation>
    <scope>NUCLEOTIDE SEQUENCE</scope>
</reference>
<sequence>MDSLSPQVILNGDSPVPTRLVEGAIQPVAHTTAEQKLARKNELKAHGTLLTALPDKHPLKFNSHKDAKTLMEAIEKRFGGNTKTKKVQKTLLKQHYENFTNVNLKFLRSLLSEWKTHTLIWRNEVDLEEQSLDDLFNSLKIYEAEVKHSSSTGTTTQNLAFMSSSNTDSTTDSVSAAISVSAVCAKLPLDNEDLKQIDVDDLEEMDLRWQMAMLTMRARRFLQKIGKNVGDNRPTSMSFDMSKVEYYNCHRNGHFTREVMIEVIKQRRSLPTLLLWLFQLQALLLILRLQPSGGYHAIPPPTTGTFMPPKPDLVFHTAPIAVETDHYAFTIQLSPSKPTQDFSHTNRPTAPIIED</sequence>
<comment type="caution">
    <text evidence="1">The sequence shown here is derived from an EMBL/GenBank/DDBJ whole genome shotgun (WGS) entry which is preliminary data.</text>
</comment>
<accession>A0A6L2JP02</accession>
<evidence type="ECO:0000313" key="1">
    <source>
        <dbReference type="EMBL" id="GEU38686.1"/>
    </source>
</evidence>
<protein>
    <submittedName>
        <fullName evidence="1">Ribonuclease H-like domain-containing protein</fullName>
    </submittedName>
</protein>
<dbReference type="EMBL" id="BKCJ010001082">
    <property type="protein sequence ID" value="GEU38686.1"/>
    <property type="molecule type" value="Genomic_DNA"/>
</dbReference>
<dbReference type="AlphaFoldDB" id="A0A6L2JP02"/>